<feature type="domain" description="Longin" evidence="11">
    <location>
        <begin position="6"/>
        <end position="96"/>
    </location>
</feature>
<sequence>MIFDTIIARANDGLLLCEVQSNEKVQLSLEVKRQIKLILKRGNLSSDVQYQQLDSQQSNVKAVYKTSMGVCYVVFYDSSFNLKLACCYLDEIEKGFQDELQIRYGTSNVNYRSKLETIESNDSYCFQQFERFIKKKKQEFQDQSSSKNLERLKMEMTELKKIMNENVKLLFDRDEKLQDMNEKAKSLKEDSKLFKDKAAELEWSIWFKKNSVWFIFGGFILIFLFFKIY</sequence>
<name>A0A8S1L013_PARPR</name>
<dbReference type="PANTHER" id="PTHR45837">
    <property type="entry name" value="VESICLE-TRAFFICKING PROTEIN SEC22B"/>
    <property type="match status" value="1"/>
</dbReference>
<evidence type="ECO:0000256" key="7">
    <source>
        <dbReference type="ARBA" id="ARBA00023136"/>
    </source>
</evidence>
<dbReference type="GO" id="GO:0005794">
    <property type="term" value="C:Golgi apparatus"/>
    <property type="evidence" value="ECO:0007669"/>
    <property type="project" value="UniProtKB-SubCell"/>
</dbReference>
<keyword evidence="6" id="KW-0333">Golgi apparatus</keyword>
<evidence type="ECO:0000256" key="10">
    <source>
        <dbReference type="SAM" id="Phobius"/>
    </source>
</evidence>
<dbReference type="GO" id="GO:0016020">
    <property type="term" value="C:membrane"/>
    <property type="evidence" value="ECO:0007669"/>
    <property type="project" value="UniProtKB-ARBA"/>
</dbReference>
<comment type="caution">
    <text evidence="13">The sequence shown here is derived from an EMBL/GenBank/DDBJ whole genome shotgun (WGS) entry which is preliminary data.</text>
</comment>
<dbReference type="GO" id="GO:0005783">
    <property type="term" value="C:endoplasmic reticulum"/>
    <property type="evidence" value="ECO:0007669"/>
    <property type="project" value="UniProtKB-SubCell"/>
</dbReference>
<comment type="subcellular location">
    <subcellularLocation>
        <location evidence="8">Endomembrane system</location>
        <topology evidence="8">Single-pass type IV membrane protein</topology>
    </subcellularLocation>
    <subcellularLocation>
        <location evidence="1">Endoplasmic reticulum</location>
    </subcellularLocation>
    <subcellularLocation>
        <location evidence="2">Golgi apparatus</location>
    </subcellularLocation>
</comment>
<gene>
    <name evidence="13" type="ORF">PPRIM_AZ9-3.1.T0310123</name>
</gene>
<dbReference type="GO" id="GO:0015031">
    <property type="term" value="P:protein transport"/>
    <property type="evidence" value="ECO:0007669"/>
    <property type="project" value="UniProtKB-KW"/>
</dbReference>
<feature type="transmembrane region" description="Helical" evidence="10">
    <location>
        <begin position="211"/>
        <end position="228"/>
    </location>
</feature>
<evidence type="ECO:0000256" key="9">
    <source>
        <dbReference type="PROSITE-ProRule" id="PRU00290"/>
    </source>
</evidence>
<dbReference type="EMBL" id="CAJJDM010000030">
    <property type="protein sequence ID" value="CAD8061069.1"/>
    <property type="molecule type" value="Genomic_DNA"/>
</dbReference>
<feature type="domain" description="V-SNARE coiled-coil homology" evidence="12">
    <location>
        <begin position="148"/>
        <end position="208"/>
    </location>
</feature>
<keyword evidence="10" id="KW-1133">Transmembrane helix</keyword>
<keyword evidence="3" id="KW-0813">Transport</keyword>
<evidence type="ECO:0000256" key="8">
    <source>
        <dbReference type="ARBA" id="ARBA00046280"/>
    </source>
</evidence>
<evidence type="ECO:0000259" key="11">
    <source>
        <dbReference type="PROSITE" id="PS50859"/>
    </source>
</evidence>
<dbReference type="AlphaFoldDB" id="A0A8S1L013"/>
<dbReference type="OMA" id="FIYWRFF"/>
<dbReference type="Pfam" id="PF13774">
    <property type="entry name" value="Longin"/>
    <property type="match status" value="1"/>
</dbReference>
<dbReference type="InterPro" id="IPR042855">
    <property type="entry name" value="V_SNARE_CC"/>
</dbReference>
<keyword evidence="9" id="KW-0175">Coiled coil</keyword>
<dbReference type="GO" id="GO:0006890">
    <property type="term" value="P:retrograde vesicle-mediated transport, Golgi to endoplasmic reticulum"/>
    <property type="evidence" value="ECO:0007669"/>
    <property type="project" value="InterPro"/>
</dbReference>
<organism evidence="13 14">
    <name type="scientific">Paramecium primaurelia</name>
    <dbReference type="NCBI Taxonomy" id="5886"/>
    <lineage>
        <taxon>Eukaryota</taxon>
        <taxon>Sar</taxon>
        <taxon>Alveolata</taxon>
        <taxon>Ciliophora</taxon>
        <taxon>Intramacronucleata</taxon>
        <taxon>Oligohymenophorea</taxon>
        <taxon>Peniculida</taxon>
        <taxon>Parameciidae</taxon>
        <taxon>Paramecium</taxon>
    </lineage>
</organism>
<evidence type="ECO:0000313" key="14">
    <source>
        <dbReference type="Proteomes" id="UP000688137"/>
    </source>
</evidence>
<dbReference type="GO" id="GO:0005484">
    <property type="term" value="F:SNAP receptor activity"/>
    <property type="evidence" value="ECO:0007669"/>
    <property type="project" value="InterPro"/>
</dbReference>
<dbReference type="PROSITE" id="PS50892">
    <property type="entry name" value="V_SNARE"/>
    <property type="match status" value="1"/>
</dbReference>
<accession>A0A8S1L013</accession>
<dbReference type="GO" id="GO:0006888">
    <property type="term" value="P:endoplasmic reticulum to Golgi vesicle-mediated transport"/>
    <property type="evidence" value="ECO:0007669"/>
    <property type="project" value="InterPro"/>
</dbReference>
<dbReference type="PROSITE" id="PS50859">
    <property type="entry name" value="LONGIN"/>
    <property type="match status" value="1"/>
</dbReference>
<dbReference type="Proteomes" id="UP000688137">
    <property type="component" value="Unassembled WGS sequence"/>
</dbReference>
<protein>
    <submittedName>
        <fullName evidence="13">Uncharacterized protein</fullName>
    </submittedName>
</protein>
<dbReference type="InterPro" id="IPR044565">
    <property type="entry name" value="Sec22"/>
</dbReference>
<keyword evidence="14" id="KW-1185">Reference proteome</keyword>
<proteinExistence type="predicted"/>
<evidence type="ECO:0000256" key="5">
    <source>
        <dbReference type="ARBA" id="ARBA00022927"/>
    </source>
</evidence>
<dbReference type="Pfam" id="PF00957">
    <property type="entry name" value="Synaptobrevin"/>
    <property type="match status" value="1"/>
</dbReference>
<evidence type="ECO:0000256" key="4">
    <source>
        <dbReference type="ARBA" id="ARBA00022824"/>
    </source>
</evidence>
<evidence type="ECO:0000256" key="2">
    <source>
        <dbReference type="ARBA" id="ARBA00004555"/>
    </source>
</evidence>
<keyword evidence="4" id="KW-0256">Endoplasmic reticulum</keyword>
<reference evidence="13" key="1">
    <citation type="submission" date="2021-01" db="EMBL/GenBank/DDBJ databases">
        <authorList>
            <consortium name="Genoscope - CEA"/>
            <person name="William W."/>
        </authorList>
    </citation>
    <scope>NUCLEOTIDE SEQUENCE</scope>
</reference>
<keyword evidence="5" id="KW-0653">Protein transport</keyword>
<evidence type="ECO:0000256" key="3">
    <source>
        <dbReference type="ARBA" id="ARBA00022448"/>
    </source>
</evidence>
<evidence type="ECO:0000256" key="6">
    <source>
        <dbReference type="ARBA" id="ARBA00023034"/>
    </source>
</evidence>
<evidence type="ECO:0000256" key="1">
    <source>
        <dbReference type="ARBA" id="ARBA00004240"/>
    </source>
</evidence>
<dbReference type="InterPro" id="IPR010908">
    <property type="entry name" value="Longin_dom"/>
</dbReference>
<keyword evidence="10" id="KW-0812">Transmembrane</keyword>
<evidence type="ECO:0000259" key="12">
    <source>
        <dbReference type="PROSITE" id="PS50892"/>
    </source>
</evidence>
<evidence type="ECO:0000313" key="13">
    <source>
        <dbReference type="EMBL" id="CAD8061069.1"/>
    </source>
</evidence>
<keyword evidence="7 10" id="KW-0472">Membrane</keyword>
<dbReference type="CDD" id="cd15843">
    <property type="entry name" value="R-SNARE"/>
    <property type="match status" value="1"/>
</dbReference>